<dbReference type="RefSeq" id="WP_149652356.1">
    <property type="nucleotide sequence ID" value="NZ_VTZN01000006.1"/>
</dbReference>
<dbReference type="OrthoDB" id="4299905at2"/>
<dbReference type="AlphaFoldDB" id="A0A5B1BV33"/>
<evidence type="ECO:0000256" key="1">
    <source>
        <dbReference type="SAM" id="MobiDB-lite"/>
    </source>
</evidence>
<accession>A0A5B1BV33</accession>
<evidence type="ECO:0000313" key="2">
    <source>
        <dbReference type="EMBL" id="KAA1251832.1"/>
    </source>
</evidence>
<reference evidence="2 3" key="1">
    <citation type="submission" date="2019-09" db="EMBL/GenBank/DDBJ databases">
        <title>Report of infection by Mycobacterium simiae a patient suffering from pulmonary tuberculosis.</title>
        <authorList>
            <person name="Mohanty P.S."/>
            <person name="Bansal A.K."/>
            <person name="Singh H."/>
            <person name="Sharma S."/>
            <person name="Patil S.A."/>
            <person name="Upadhaya P."/>
            <person name="Singh P.K."/>
            <person name="Kumar D."/>
            <person name="Kumar S."/>
            <person name="Singh R.K."/>
            <person name="Chaudhary B."/>
        </authorList>
    </citation>
    <scope>NUCLEOTIDE SEQUENCE [LARGE SCALE GENOMIC DNA]</scope>
    <source>
        <strain evidence="2 3">JAL-560-SIM</strain>
    </source>
</reference>
<dbReference type="Proteomes" id="UP000324701">
    <property type="component" value="Unassembled WGS sequence"/>
</dbReference>
<dbReference type="EMBL" id="VTZN01000006">
    <property type="protein sequence ID" value="KAA1251832.1"/>
    <property type="molecule type" value="Genomic_DNA"/>
</dbReference>
<sequence length="143" mass="15364">MAIPKWLQIGHDQVFSCGAFVVSEVTPMIDFDKSSGENRIQARDRDTGIPMWQVEVLDGDPTAPKRSRTVTVKFAASVQPIAPTNSSGTPFTPVVFEGLTALPYIEKSGAFSRIAWSFRATDMKAPGKPSAASTTSNSGRESA</sequence>
<organism evidence="2 3">
    <name type="scientific">Mycobacterium simiae</name>
    <name type="common">Mycobacterium habana</name>
    <dbReference type="NCBI Taxonomy" id="1784"/>
    <lineage>
        <taxon>Bacteria</taxon>
        <taxon>Bacillati</taxon>
        <taxon>Actinomycetota</taxon>
        <taxon>Actinomycetes</taxon>
        <taxon>Mycobacteriales</taxon>
        <taxon>Mycobacteriaceae</taxon>
        <taxon>Mycobacterium</taxon>
        <taxon>Mycobacterium simiae complex</taxon>
    </lineage>
</organism>
<gene>
    <name evidence="2" type="ORF">F0Q45_02260</name>
</gene>
<proteinExistence type="predicted"/>
<feature type="region of interest" description="Disordered" evidence="1">
    <location>
        <begin position="123"/>
        <end position="143"/>
    </location>
</feature>
<comment type="caution">
    <text evidence="2">The sequence shown here is derived from an EMBL/GenBank/DDBJ whole genome shotgun (WGS) entry which is preliminary data.</text>
</comment>
<evidence type="ECO:0000313" key="3">
    <source>
        <dbReference type="Proteomes" id="UP000324701"/>
    </source>
</evidence>
<name>A0A5B1BV33_MYCSI</name>
<feature type="compositionally biased region" description="Polar residues" evidence="1">
    <location>
        <begin position="131"/>
        <end position="143"/>
    </location>
</feature>
<protein>
    <submittedName>
        <fullName evidence="2">Plasmid replication, integration and excision activator</fullName>
    </submittedName>
</protein>
<keyword evidence="3" id="KW-1185">Reference proteome</keyword>